<dbReference type="AlphaFoldDB" id="A0AAV7X285"/>
<comment type="caution">
    <text evidence="3">The sequence shown here is derived from an EMBL/GenBank/DDBJ whole genome shotgun (WGS) entry which is preliminary data.</text>
</comment>
<evidence type="ECO:0000313" key="4">
    <source>
        <dbReference type="Proteomes" id="UP001075354"/>
    </source>
</evidence>
<organism evidence="3 4">
    <name type="scientific">Megalurothrips usitatus</name>
    <name type="common">bean blossom thrips</name>
    <dbReference type="NCBI Taxonomy" id="439358"/>
    <lineage>
        <taxon>Eukaryota</taxon>
        <taxon>Metazoa</taxon>
        <taxon>Ecdysozoa</taxon>
        <taxon>Arthropoda</taxon>
        <taxon>Hexapoda</taxon>
        <taxon>Insecta</taxon>
        <taxon>Pterygota</taxon>
        <taxon>Neoptera</taxon>
        <taxon>Paraneoptera</taxon>
        <taxon>Thysanoptera</taxon>
        <taxon>Terebrantia</taxon>
        <taxon>Thripoidea</taxon>
        <taxon>Thripidae</taxon>
        <taxon>Megalurothrips</taxon>
    </lineage>
</organism>
<gene>
    <name evidence="3" type="ORF">ONE63_004248</name>
</gene>
<keyword evidence="2" id="KW-0732">Signal</keyword>
<evidence type="ECO:0000256" key="1">
    <source>
        <dbReference type="SAM" id="MobiDB-lite"/>
    </source>
</evidence>
<dbReference type="EMBL" id="JAPTSV010000015">
    <property type="protein sequence ID" value="KAJ1520018.1"/>
    <property type="molecule type" value="Genomic_DNA"/>
</dbReference>
<proteinExistence type="predicted"/>
<feature type="chain" id="PRO_5043720316" evidence="2">
    <location>
        <begin position="22"/>
        <end position="120"/>
    </location>
</feature>
<feature type="signal peptide" evidence="2">
    <location>
        <begin position="1"/>
        <end position="21"/>
    </location>
</feature>
<protein>
    <submittedName>
        <fullName evidence="3">Uncharacterized protein</fullName>
    </submittedName>
</protein>
<accession>A0AAV7X285</accession>
<reference evidence="3" key="1">
    <citation type="submission" date="2022-12" db="EMBL/GenBank/DDBJ databases">
        <title>Chromosome-level genome assembly of the bean flower thrips Megalurothrips usitatus.</title>
        <authorList>
            <person name="Ma L."/>
            <person name="Liu Q."/>
            <person name="Li H."/>
            <person name="Cai W."/>
        </authorList>
    </citation>
    <scope>NUCLEOTIDE SEQUENCE</scope>
    <source>
        <strain evidence="3">Cailab_2022a</strain>
    </source>
</reference>
<feature type="region of interest" description="Disordered" evidence="1">
    <location>
        <begin position="79"/>
        <end position="120"/>
    </location>
</feature>
<sequence length="120" mass="13021">MATRTAVVLVLAAGAWLLAEAAPQDQEAALTTHEIIRQTQDQGQYVVRQAAVGVDPTVALMQRYMQAVADARQIEQDAEETVQRARARATPLSELASGSGRDYRRTPVVVTRGSRPASFD</sequence>
<evidence type="ECO:0000313" key="3">
    <source>
        <dbReference type="EMBL" id="KAJ1520018.1"/>
    </source>
</evidence>
<name>A0AAV7X285_9NEOP</name>
<evidence type="ECO:0000256" key="2">
    <source>
        <dbReference type="SAM" id="SignalP"/>
    </source>
</evidence>
<keyword evidence="4" id="KW-1185">Reference proteome</keyword>
<dbReference type="Proteomes" id="UP001075354">
    <property type="component" value="Chromosome 15"/>
</dbReference>